<dbReference type="GO" id="GO:0016798">
    <property type="term" value="F:hydrolase activity, acting on glycosyl bonds"/>
    <property type="evidence" value="ECO:0007669"/>
    <property type="project" value="UniProtKB-KW"/>
</dbReference>
<dbReference type="Proteomes" id="UP001204953">
    <property type="component" value="Unassembled WGS sequence"/>
</dbReference>
<accession>A0AAE3GUG3</accession>
<feature type="region of interest" description="Disordered" evidence="1">
    <location>
        <begin position="60"/>
        <end position="114"/>
    </location>
</feature>
<name>A0AAE3GUG3_9CYAN</name>
<keyword evidence="3" id="KW-0326">Glycosidase</keyword>
<gene>
    <name evidence="3" type="ORF">NJ959_09920</name>
</gene>
<evidence type="ECO:0000256" key="1">
    <source>
        <dbReference type="SAM" id="MobiDB-lite"/>
    </source>
</evidence>
<keyword evidence="4" id="KW-1185">Reference proteome</keyword>
<evidence type="ECO:0000313" key="3">
    <source>
        <dbReference type="EMBL" id="MCP2728782.1"/>
    </source>
</evidence>
<dbReference type="PANTHER" id="PTHR40446:SF2">
    <property type="entry name" value="N-ACETYLGLUCOSAMINE-1-PHOSPHODIESTER ALPHA-N-ACETYLGLUCOSAMINIDASE"/>
    <property type="match status" value="1"/>
</dbReference>
<dbReference type="EMBL" id="JAMZMM010000074">
    <property type="protein sequence ID" value="MCP2728782.1"/>
    <property type="molecule type" value="Genomic_DNA"/>
</dbReference>
<protein>
    <submittedName>
        <fullName evidence="3">Phosphodiester glycosidase family protein</fullName>
    </submittedName>
</protein>
<reference evidence="3" key="1">
    <citation type="submission" date="2022-06" db="EMBL/GenBank/DDBJ databases">
        <title>New cyanobacteria of genus Symplocastrum in benthos of Lake Baikal.</title>
        <authorList>
            <person name="Sorokovikova E."/>
            <person name="Tikhonova I."/>
            <person name="Krasnopeev A."/>
            <person name="Evseev P."/>
            <person name="Gladkikh A."/>
            <person name="Belykh O."/>
        </authorList>
    </citation>
    <scope>NUCLEOTIDE SEQUENCE</scope>
    <source>
        <strain evidence="3">BBK-W-15</strain>
    </source>
</reference>
<evidence type="ECO:0000259" key="2">
    <source>
        <dbReference type="Pfam" id="PF09992"/>
    </source>
</evidence>
<proteinExistence type="predicted"/>
<dbReference type="PANTHER" id="PTHR40446">
    <property type="entry name" value="N-ACETYLGLUCOSAMINE-1-PHOSPHODIESTER ALPHA-N-ACETYLGLUCOSAMINIDASE"/>
    <property type="match status" value="1"/>
</dbReference>
<dbReference type="InterPro" id="IPR018711">
    <property type="entry name" value="NAGPA"/>
</dbReference>
<feature type="domain" description="Phosphodiester glycosidase" evidence="2">
    <location>
        <begin position="173"/>
        <end position="344"/>
    </location>
</feature>
<dbReference type="Pfam" id="PF09992">
    <property type="entry name" value="NAGPA"/>
    <property type="match status" value="1"/>
</dbReference>
<sequence length="371" mass="40625">MPKPQQTNGFRKIMRRSFLVMLGLITGQVLAEYFAIPQNRNNFFKLLSQTISKLLALKSPSSTDVTPQPIKTTPILTPSPPQKKPLSVKASPTPKSVASQKSPELTKGSQKKARPIQVSRKTIAGVSFYQTTIDLNDPETFITIGLANNATMANTMQVTNGDESFEKMVARYQAAVVVNGTFFGKDEKEAVLGNMVAGGKFLKYSRWENYGTTLGLKAGKKLEMVTARKEGKPEWNQHWFSITCGPRLLKEGQLWLAPLSEGFKDSHVLNEASRSAIGFDASGSKLFLVTFLSSLSLKQEADIMKAIGCFEAMNLDGGASLGLAHKRDILVSPGRNLTNVIVVYDKEFPAPAALKLSWQRFQNGGLPAIPN</sequence>
<feature type="compositionally biased region" description="Polar residues" evidence="1">
    <location>
        <begin position="60"/>
        <end position="76"/>
    </location>
</feature>
<keyword evidence="3" id="KW-0378">Hydrolase</keyword>
<dbReference type="RefSeq" id="WP_254011574.1">
    <property type="nucleotide sequence ID" value="NZ_JAMZMM010000074.1"/>
</dbReference>
<organism evidence="3 4">
    <name type="scientific">Limnofasciculus baicalensis BBK-W-15</name>
    <dbReference type="NCBI Taxonomy" id="2699891"/>
    <lineage>
        <taxon>Bacteria</taxon>
        <taxon>Bacillati</taxon>
        <taxon>Cyanobacteriota</taxon>
        <taxon>Cyanophyceae</taxon>
        <taxon>Coleofasciculales</taxon>
        <taxon>Coleofasciculaceae</taxon>
        <taxon>Limnofasciculus</taxon>
        <taxon>Limnofasciculus baicalensis</taxon>
    </lineage>
</organism>
<evidence type="ECO:0000313" key="4">
    <source>
        <dbReference type="Proteomes" id="UP001204953"/>
    </source>
</evidence>
<feature type="compositionally biased region" description="Polar residues" evidence="1">
    <location>
        <begin position="93"/>
        <end position="103"/>
    </location>
</feature>
<dbReference type="AlphaFoldDB" id="A0AAE3GUG3"/>
<comment type="caution">
    <text evidence="3">The sequence shown here is derived from an EMBL/GenBank/DDBJ whole genome shotgun (WGS) entry which is preliminary data.</text>
</comment>